<accession>A0A4Z1BTP3</accession>
<dbReference type="Pfam" id="PF02472">
    <property type="entry name" value="ExbD"/>
    <property type="match status" value="1"/>
</dbReference>
<evidence type="ECO:0000313" key="12">
    <source>
        <dbReference type="Proteomes" id="UP000298325"/>
    </source>
</evidence>
<feature type="transmembrane region" description="Helical" evidence="10">
    <location>
        <begin position="20"/>
        <end position="41"/>
    </location>
</feature>
<evidence type="ECO:0000256" key="5">
    <source>
        <dbReference type="ARBA" id="ARBA00022618"/>
    </source>
</evidence>
<dbReference type="Proteomes" id="UP000298325">
    <property type="component" value="Unassembled WGS sequence"/>
</dbReference>
<dbReference type="HAMAP" id="MF_02203">
    <property type="entry name" value="TolR"/>
    <property type="match status" value="1"/>
</dbReference>
<protein>
    <recommendedName>
        <fullName evidence="10">Tol-Pal system protein TolR</fullName>
    </recommendedName>
</protein>
<proteinExistence type="inferred from homology"/>
<comment type="subunit">
    <text evidence="10">The Tol-Pal system is composed of five core proteins: the inner membrane proteins TolA, TolQ and TolR, the periplasmic protein TolB and the outer membrane protein Pal. They form a network linking the inner and outer membranes and the peptidoglycan layer.</text>
</comment>
<dbReference type="PANTHER" id="PTHR30558">
    <property type="entry name" value="EXBD MEMBRANE COMPONENT OF PMF-DRIVEN MACROMOLECULE IMPORT SYSTEM"/>
    <property type="match status" value="1"/>
</dbReference>
<evidence type="ECO:0000256" key="9">
    <source>
        <dbReference type="ARBA" id="ARBA00023306"/>
    </source>
</evidence>
<dbReference type="GO" id="GO:0005886">
    <property type="term" value="C:plasma membrane"/>
    <property type="evidence" value="ECO:0007669"/>
    <property type="project" value="UniProtKB-SubCell"/>
</dbReference>
<keyword evidence="6 10" id="KW-0812">Transmembrane</keyword>
<dbReference type="AlphaFoldDB" id="A0A4Z1BTP3"/>
<evidence type="ECO:0000256" key="7">
    <source>
        <dbReference type="ARBA" id="ARBA00022989"/>
    </source>
</evidence>
<dbReference type="GO" id="GO:0022857">
    <property type="term" value="F:transmembrane transporter activity"/>
    <property type="evidence" value="ECO:0007669"/>
    <property type="project" value="InterPro"/>
</dbReference>
<reference evidence="11 12" key="1">
    <citation type="submission" date="2019-04" db="EMBL/GenBank/DDBJ databases">
        <authorList>
            <person name="Park S."/>
            <person name="Yoon J.-H."/>
        </authorList>
    </citation>
    <scope>NUCLEOTIDE SEQUENCE [LARGE SCALE GENOMIC DNA]</scope>
    <source>
        <strain evidence="11 12">HJM-18</strain>
    </source>
</reference>
<comment type="subcellular location">
    <subcellularLocation>
        <location evidence="10">Cell inner membrane</location>
        <topology evidence="10">Single-pass membrane protein</topology>
    </subcellularLocation>
    <subcellularLocation>
        <location evidence="1">Cell membrane</location>
        <topology evidence="1">Single-pass membrane protein</topology>
    </subcellularLocation>
</comment>
<keyword evidence="8 10" id="KW-0472">Membrane</keyword>
<dbReference type="Gene3D" id="3.30.420.270">
    <property type="match status" value="1"/>
</dbReference>
<keyword evidence="12" id="KW-1185">Reference proteome</keyword>
<evidence type="ECO:0000256" key="3">
    <source>
        <dbReference type="ARBA" id="ARBA00022475"/>
    </source>
</evidence>
<keyword evidence="4 10" id="KW-0997">Cell inner membrane</keyword>
<dbReference type="OrthoDB" id="9798629at2"/>
<name>A0A4Z1BTP3_9GAMM</name>
<dbReference type="PANTHER" id="PTHR30558:SF7">
    <property type="entry name" value="TOL-PAL SYSTEM PROTEIN TOLR"/>
    <property type="match status" value="1"/>
</dbReference>
<evidence type="ECO:0000256" key="10">
    <source>
        <dbReference type="HAMAP-Rule" id="MF_02203"/>
    </source>
</evidence>
<keyword evidence="3 10" id="KW-1003">Cell membrane</keyword>
<dbReference type="EMBL" id="SRPF01000001">
    <property type="protein sequence ID" value="TGN41475.1"/>
    <property type="molecule type" value="Genomic_DNA"/>
</dbReference>
<comment type="function">
    <text evidence="10">Part of the Tol-Pal system, which plays a role in outer membrane invagination during cell division and is important for maintaining outer membrane integrity.</text>
</comment>
<dbReference type="InterPro" id="IPR003400">
    <property type="entry name" value="ExbD"/>
</dbReference>
<evidence type="ECO:0000256" key="8">
    <source>
        <dbReference type="ARBA" id="ARBA00023136"/>
    </source>
</evidence>
<keyword evidence="5 10" id="KW-0132">Cell division</keyword>
<evidence type="ECO:0000256" key="6">
    <source>
        <dbReference type="ARBA" id="ARBA00022692"/>
    </source>
</evidence>
<keyword evidence="7 10" id="KW-1133">Transmembrane helix</keyword>
<dbReference type="InterPro" id="IPR014168">
    <property type="entry name" value="Tol-Pal_TolR"/>
</dbReference>
<dbReference type="RefSeq" id="WP_135801859.1">
    <property type="nucleotide sequence ID" value="NZ_SRPF01000001.1"/>
</dbReference>
<gene>
    <name evidence="10 11" type="primary">tolR</name>
    <name evidence="11" type="ORF">E5Q11_02740</name>
</gene>
<dbReference type="GO" id="GO:0015031">
    <property type="term" value="P:protein transport"/>
    <property type="evidence" value="ECO:0007669"/>
    <property type="project" value="InterPro"/>
</dbReference>
<evidence type="ECO:0000256" key="1">
    <source>
        <dbReference type="ARBA" id="ARBA00004162"/>
    </source>
</evidence>
<comment type="similarity">
    <text evidence="2 10">Belongs to the ExbD/TolR family.</text>
</comment>
<comment type="caution">
    <text evidence="11">The sequence shown here is derived from an EMBL/GenBank/DDBJ whole genome shotgun (WGS) entry which is preliminary data.</text>
</comment>
<organism evidence="11 12">
    <name type="scientific">Marinobacter confluentis</name>
    <dbReference type="NCBI Taxonomy" id="1697557"/>
    <lineage>
        <taxon>Bacteria</taxon>
        <taxon>Pseudomonadati</taxon>
        <taxon>Pseudomonadota</taxon>
        <taxon>Gammaproteobacteria</taxon>
        <taxon>Pseudomonadales</taxon>
        <taxon>Marinobacteraceae</taxon>
        <taxon>Marinobacter</taxon>
    </lineage>
</organism>
<keyword evidence="9 10" id="KW-0131">Cell cycle</keyword>
<dbReference type="GO" id="GO:0051301">
    <property type="term" value="P:cell division"/>
    <property type="evidence" value="ECO:0007669"/>
    <property type="project" value="UniProtKB-UniRule"/>
</dbReference>
<evidence type="ECO:0000256" key="4">
    <source>
        <dbReference type="ARBA" id="ARBA00022519"/>
    </source>
</evidence>
<dbReference type="NCBIfam" id="TIGR02801">
    <property type="entry name" value="tolR"/>
    <property type="match status" value="1"/>
</dbReference>
<evidence type="ECO:0000313" key="11">
    <source>
        <dbReference type="EMBL" id="TGN41475.1"/>
    </source>
</evidence>
<sequence length="148" mass="15985">MKGMGMMPPRQSKPMSEINVVPYIDVMLVLLVIFMVTAPMLTQGVKVDLPETTSEPIQSDKNVESIVVSVDSNGAYFMEIGDESSQPMALESVRDRVSKILAQRSDREVLVRGDENVGYGTVVRLMAQLQAAGASNVGLITEAPAGNE</sequence>
<evidence type="ECO:0000256" key="2">
    <source>
        <dbReference type="ARBA" id="ARBA00005811"/>
    </source>
</evidence>